<dbReference type="InterPro" id="IPR027417">
    <property type="entry name" value="P-loop_NTPase"/>
</dbReference>
<dbReference type="InterPro" id="IPR006001">
    <property type="entry name" value="Therm_gnt_kin"/>
</dbReference>
<sequence>MSQTAEPQHAFIVVMGVSGTGKSTLGAALARNLDLPYVEGDELHPKSNIDKMSAGTPLTDQDREPWLALIRKTAVNMTAQQHHTPSDKRPLAGVVIGCSALKRYYRDILRGKLKPDSSSVEPSSRPPADHEQVDLTSVISQSPSILPTYFVFISGPRSVLQKRMEVRPGHFMKASMLDSQLATLECPLGEEGVVVVSLEDSTDVQVDKALDGLRKEGAGKNRY</sequence>
<dbReference type="GO" id="GO:0005737">
    <property type="term" value="C:cytoplasm"/>
    <property type="evidence" value="ECO:0007669"/>
    <property type="project" value="TreeGrafter"/>
</dbReference>
<dbReference type="PANTHER" id="PTHR43442:SF3">
    <property type="entry name" value="GLUCONOKINASE-RELATED"/>
    <property type="match status" value="1"/>
</dbReference>
<organism evidence="11 13">
    <name type="scientific">Amanita muscaria (strain Koide BX008)</name>
    <dbReference type="NCBI Taxonomy" id="946122"/>
    <lineage>
        <taxon>Eukaryota</taxon>
        <taxon>Fungi</taxon>
        <taxon>Dikarya</taxon>
        <taxon>Basidiomycota</taxon>
        <taxon>Agaricomycotina</taxon>
        <taxon>Agaricomycetes</taxon>
        <taxon>Agaricomycetidae</taxon>
        <taxon>Agaricales</taxon>
        <taxon>Pluteineae</taxon>
        <taxon>Amanitaceae</taxon>
        <taxon>Amanita</taxon>
    </lineage>
</organism>
<evidence type="ECO:0000256" key="1">
    <source>
        <dbReference type="ARBA" id="ARBA00004875"/>
    </source>
</evidence>
<evidence type="ECO:0000256" key="9">
    <source>
        <dbReference type="RuleBase" id="RU363066"/>
    </source>
</evidence>
<comment type="catalytic activity">
    <reaction evidence="8 9">
        <text>D-gluconate + ATP = 6-phospho-D-gluconate + ADP + H(+)</text>
        <dbReference type="Rhea" id="RHEA:19433"/>
        <dbReference type="ChEBI" id="CHEBI:15378"/>
        <dbReference type="ChEBI" id="CHEBI:18391"/>
        <dbReference type="ChEBI" id="CHEBI:30616"/>
        <dbReference type="ChEBI" id="CHEBI:58759"/>
        <dbReference type="ChEBI" id="CHEBI:456216"/>
        <dbReference type="EC" id="2.7.1.12"/>
    </reaction>
</comment>
<evidence type="ECO:0000256" key="4">
    <source>
        <dbReference type="ARBA" id="ARBA00022679"/>
    </source>
</evidence>
<dbReference type="CDD" id="cd02021">
    <property type="entry name" value="GntK"/>
    <property type="match status" value="1"/>
</dbReference>
<evidence type="ECO:0000256" key="10">
    <source>
        <dbReference type="SAM" id="MobiDB-lite"/>
    </source>
</evidence>
<keyword evidence="5 9" id="KW-0547">Nucleotide-binding</keyword>
<accession>A0A0C2WM84</accession>
<gene>
    <name evidence="12" type="ORF">M378DRAFT_171290</name>
    <name evidence="11" type="ORF">M378DRAFT_171918</name>
</gene>
<name>A0A0C2WM84_AMAMK</name>
<dbReference type="UniPathway" id="UPA00792"/>
<keyword evidence="4 9" id="KW-0808">Transferase</keyword>
<evidence type="ECO:0000313" key="13">
    <source>
        <dbReference type="Proteomes" id="UP000054549"/>
    </source>
</evidence>
<evidence type="ECO:0000256" key="6">
    <source>
        <dbReference type="ARBA" id="ARBA00022777"/>
    </source>
</evidence>
<evidence type="ECO:0000313" key="12">
    <source>
        <dbReference type="EMBL" id="KIL57848.1"/>
    </source>
</evidence>
<dbReference type="NCBIfam" id="TIGR01313">
    <property type="entry name" value="therm_gnt_kin"/>
    <property type="match status" value="1"/>
</dbReference>
<comment type="pathway">
    <text evidence="1 9">Carbohydrate acid metabolism; D-gluconate degradation.</text>
</comment>
<feature type="region of interest" description="Disordered" evidence="10">
    <location>
        <begin position="113"/>
        <end position="132"/>
    </location>
</feature>
<dbReference type="EMBL" id="KN818356">
    <property type="protein sequence ID" value="KIL57848.1"/>
    <property type="molecule type" value="Genomic_DNA"/>
</dbReference>
<evidence type="ECO:0000256" key="2">
    <source>
        <dbReference type="ARBA" id="ARBA00008420"/>
    </source>
</evidence>
<dbReference type="HOGENOM" id="CLU_077168_2_0_1"/>
<dbReference type="GO" id="GO:0046316">
    <property type="term" value="F:gluconokinase activity"/>
    <property type="evidence" value="ECO:0007669"/>
    <property type="project" value="UniProtKB-EC"/>
</dbReference>
<dbReference type="EMBL" id="KN818375">
    <property type="protein sequence ID" value="KIL57313.1"/>
    <property type="molecule type" value="Genomic_DNA"/>
</dbReference>
<keyword evidence="7 9" id="KW-0067">ATP-binding</keyword>
<dbReference type="AlphaFoldDB" id="A0A0C2WM84"/>
<dbReference type="EC" id="2.7.1.12" evidence="3 9"/>
<dbReference type="Proteomes" id="UP000054549">
    <property type="component" value="Unassembled WGS sequence"/>
</dbReference>
<evidence type="ECO:0000256" key="5">
    <source>
        <dbReference type="ARBA" id="ARBA00022741"/>
    </source>
</evidence>
<dbReference type="OrthoDB" id="275177at2759"/>
<comment type="similarity">
    <text evidence="2 9">Belongs to the gluconokinase GntK/GntV family.</text>
</comment>
<dbReference type="STRING" id="946122.A0A0C2WM84"/>
<dbReference type="FunCoup" id="A0A0C2WM84">
    <property type="interactions" value="646"/>
</dbReference>
<reference evidence="11 13" key="1">
    <citation type="submission" date="2014-04" db="EMBL/GenBank/DDBJ databases">
        <title>Evolutionary Origins and Diversification of the Mycorrhizal Mutualists.</title>
        <authorList>
            <consortium name="DOE Joint Genome Institute"/>
            <consortium name="Mycorrhizal Genomics Consortium"/>
            <person name="Kohler A."/>
            <person name="Kuo A."/>
            <person name="Nagy L.G."/>
            <person name="Floudas D."/>
            <person name="Copeland A."/>
            <person name="Barry K.W."/>
            <person name="Cichocki N."/>
            <person name="Veneault-Fourrey C."/>
            <person name="LaButti K."/>
            <person name="Lindquist E.A."/>
            <person name="Lipzen A."/>
            <person name="Lundell T."/>
            <person name="Morin E."/>
            <person name="Murat C."/>
            <person name="Riley R."/>
            <person name="Ohm R."/>
            <person name="Sun H."/>
            <person name="Tunlid A."/>
            <person name="Henrissat B."/>
            <person name="Grigoriev I.V."/>
            <person name="Hibbett D.S."/>
            <person name="Martin F."/>
        </authorList>
    </citation>
    <scope>NUCLEOTIDE SEQUENCE [LARGE SCALE GENOMIC DNA]</scope>
    <source>
        <strain evidence="11 13">Koide BX008</strain>
    </source>
</reference>
<evidence type="ECO:0000256" key="7">
    <source>
        <dbReference type="ARBA" id="ARBA00022840"/>
    </source>
</evidence>
<evidence type="ECO:0000256" key="8">
    <source>
        <dbReference type="ARBA" id="ARBA00048090"/>
    </source>
</evidence>
<dbReference type="SUPFAM" id="SSF52540">
    <property type="entry name" value="P-loop containing nucleoside triphosphate hydrolases"/>
    <property type="match status" value="1"/>
</dbReference>
<dbReference type="PANTHER" id="PTHR43442">
    <property type="entry name" value="GLUCONOKINASE-RELATED"/>
    <property type="match status" value="1"/>
</dbReference>
<evidence type="ECO:0000313" key="11">
    <source>
        <dbReference type="EMBL" id="KIL57313.1"/>
    </source>
</evidence>
<keyword evidence="13" id="KW-1185">Reference proteome</keyword>
<dbReference type="GO" id="GO:0005975">
    <property type="term" value="P:carbohydrate metabolic process"/>
    <property type="evidence" value="ECO:0007669"/>
    <property type="project" value="InterPro"/>
</dbReference>
<protein>
    <recommendedName>
        <fullName evidence="3 9">Gluconokinase</fullName>
        <ecNumber evidence="3 9">2.7.1.12</ecNumber>
    </recommendedName>
</protein>
<evidence type="ECO:0000256" key="3">
    <source>
        <dbReference type="ARBA" id="ARBA00012054"/>
    </source>
</evidence>
<dbReference type="GO" id="GO:0005524">
    <property type="term" value="F:ATP binding"/>
    <property type="evidence" value="ECO:0007669"/>
    <property type="project" value="UniProtKB-KW"/>
</dbReference>
<dbReference type="Gene3D" id="3.40.50.300">
    <property type="entry name" value="P-loop containing nucleotide triphosphate hydrolases"/>
    <property type="match status" value="1"/>
</dbReference>
<proteinExistence type="inferred from homology"/>
<keyword evidence="6 9" id="KW-0418">Kinase</keyword>